<dbReference type="GO" id="GO:0016158">
    <property type="term" value="F:inositol hexakisphosphate 3-phosphatase activity"/>
    <property type="evidence" value="ECO:0007669"/>
    <property type="project" value="InterPro"/>
</dbReference>
<dbReference type="STRING" id="349521.HCH_03662"/>
<dbReference type="EMBL" id="CP000155">
    <property type="protein sequence ID" value="ABC30402.1"/>
    <property type="molecule type" value="Genomic_DNA"/>
</dbReference>
<dbReference type="KEGG" id="hch:HCH_03662"/>
<accession>Q2SG22</accession>
<dbReference type="Pfam" id="PF02333">
    <property type="entry name" value="Phytase"/>
    <property type="match status" value="2"/>
</dbReference>
<evidence type="ECO:0000313" key="3">
    <source>
        <dbReference type="EMBL" id="ABC30402.1"/>
    </source>
</evidence>
<dbReference type="eggNOG" id="COG4247">
    <property type="taxonomic scope" value="Bacteria"/>
</dbReference>
<protein>
    <submittedName>
        <fullName evidence="3">3-phytase (Myo-inositol-hexaphosphate 3-phosphohydrolase)</fullName>
    </submittedName>
</protein>
<dbReference type="AlphaFoldDB" id="Q2SG22"/>
<keyword evidence="3" id="KW-0378">Hydrolase</keyword>
<feature type="chain" id="PRO_5004215390" evidence="1">
    <location>
        <begin position="21"/>
        <end position="451"/>
    </location>
</feature>
<dbReference type="PROSITE" id="PS51662">
    <property type="entry name" value="BP_PHYTASE"/>
    <property type="match status" value="1"/>
</dbReference>
<dbReference type="OrthoDB" id="8696437at2"/>
<keyword evidence="4" id="KW-1185">Reference proteome</keyword>
<feature type="signal peptide" evidence="1">
    <location>
        <begin position="1"/>
        <end position="20"/>
    </location>
</feature>
<name>Q2SG22_HAHCH</name>
<dbReference type="HOGENOM" id="CLU_044211_0_0_6"/>
<dbReference type="Gene3D" id="2.120.10.30">
    <property type="entry name" value="TolB, C-terminal domain"/>
    <property type="match status" value="1"/>
</dbReference>
<keyword evidence="1" id="KW-0732">Signal</keyword>
<reference evidence="3 4" key="1">
    <citation type="journal article" date="2005" name="Nucleic Acids Res.">
        <title>Genomic blueprint of Hahella chejuensis, a marine microbe producing an algicidal agent.</title>
        <authorList>
            <person name="Jeong H."/>
            <person name="Yim J.H."/>
            <person name="Lee C."/>
            <person name="Choi S.-H."/>
            <person name="Park Y.K."/>
            <person name="Yoon S.H."/>
            <person name="Hur C.-G."/>
            <person name="Kang H.-Y."/>
            <person name="Kim D."/>
            <person name="Lee H.H."/>
            <person name="Park K.H."/>
            <person name="Park S.-H."/>
            <person name="Park H.-S."/>
            <person name="Lee H.K."/>
            <person name="Oh T.K."/>
            <person name="Kim J.F."/>
        </authorList>
    </citation>
    <scope>NUCLEOTIDE SEQUENCE [LARGE SCALE GENOMIC DNA]</scope>
    <source>
        <strain evidence="3 4">KCTC 2396</strain>
    </source>
</reference>
<dbReference type="InterPro" id="IPR011042">
    <property type="entry name" value="6-blade_b-propeller_TolB-like"/>
</dbReference>
<dbReference type="RefSeq" id="WP_011397470.1">
    <property type="nucleotide sequence ID" value="NC_007645.1"/>
</dbReference>
<organism evidence="3 4">
    <name type="scientific">Hahella chejuensis (strain KCTC 2396)</name>
    <dbReference type="NCBI Taxonomy" id="349521"/>
    <lineage>
        <taxon>Bacteria</taxon>
        <taxon>Pseudomonadati</taxon>
        <taxon>Pseudomonadota</taxon>
        <taxon>Gammaproteobacteria</taxon>
        <taxon>Oceanospirillales</taxon>
        <taxon>Hahellaceae</taxon>
        <taxon>Hahella</taxon>
    </lineage>
</organism>
<evidence type="ECO:0000313" key="4">
    <source>
        <dbReference type="Proteomes" id="UP000000238"/>
    </source>
</evidence>
<feature type="domain" description="BPP" evidence="2">
    <location>
        <begin position="15"/>
        <end position="431"/>
    </location>
</feature>
<evidence type="ECO:0000256" key="1">
    <source>
        <dbReference type="SAM" id="SignalP"/>
    </source>
</evidence>
<sequence length="451" mass="50413">MKFAKLLPFTLAALSVQVLAAPPEVVARFESEAFYDDDAGNNSDADDPAIWAHPEDPAKSLVIATLKEGGLVVLNMQGQTLQRIDAPMPPSAGDVPGRFNNVDVVYGLKARRHENDFAVVIDRGSDKLRFYRINPDYHSADIDPLTDVTSPDAPWIFSDDQDEVNEQRTGYGLAVSKRKKHKDGYAVISQREDTDLAVAEFKMTKDGLMTYDVDDLTDLPDEFELSDDVEWTPCQDEDGQDPQVEGMVIDERNQVLYAAQEQVGVWRIPMDDPDAAELVDVVASFGVPYTREWDEQEEEYVCTLLWDQDPGHGGQHLKADVEGLTIYYGPGKSGYLLASSQGDDRYVVYDRQGSNPYMGEFAIVDGPYTDGTQETDGGAVINVNMGPDFPYGLLVVQDGDNTPDELDEEGGKRDNTNFKFVPWQDIANSQFPPLMIDTESWRPRRKHRFPH</sequence>
<evidence type="ECO:0000259" key="2">
    <source>
        <dbReference type="PROSITE" id="PS51662"/>
    </source>
</evidence>
<gene>
    <name evidence="3" type="primary">phy</name>
    <name evidence="3" type="ordered locus">HCH_03662</name>
</gene>
<dbReference type="SUPFAM" id="SSF50956">
    <property type="entry name" value="Thermostable phytase (3-phytase)"/>
    <property type="match status" value="1"/>
</dbReference>
<proteinExistence type="predicted"/>
<dbReference type="Proteomes" id="UP000000238">
    <property type="component" value="Chromosome"/>
</dbReference>
<dbReference type="InterPro" id="IPR003431">
    <property type="entry name" value="B-propeller_Phytase"/>
</dbReference>